<keyword evidence="4 7" id="KW-1133">Transmembrane helix</keyword>
<dbReference type="Proteomes" id="UP000000467">
    <property type="component" value="Chromosome"/>
</dbReference>
<dbReference type="STRING" id="1089553.Tph_c20470"/>
<organism evidence="10 11">
    <name type="scientific">Thermacetogenium phaeum (strain ATCC BAA-254 / DSM 26808 / PB)</name>
    <dbReference type="NCBI Taxonomy" id="1089553"/>
    <lineage>
        <taxon>Bacteria</taxon>
        <taxon>Bacillati</taxon>
        <taxon>Bacillota</taxon>
        <taxon>Clostridia</taxon>
        <taxon>Thermoanaerobacterales</taxon>
        <taxon>Thermoanaerobacteraceae</taxon>
        <taxon>Thermacetogenium</taxon>
    </lineage>
</organism>
<evidence type="ECO:0000256" key="7">
    <source>
        <dbReference type="SAM" id="Phobius"/>
    </source>
</evidence>
<evidence type="ECO:0000256" key="5">
    <source>
        <dbReference type="ARBA" id="ARBA00023136"/>
    </source>
</evidence>
<reference evidence="10 11" key="1">
    <citation type="journal article" date="2012" name="BMC Genomics">
        <title>Genome-guided analysis of physiological and morphological traits of the fermentative acetate oxidizer Thermacetogenium phaeum.</title>
        <authorList>
            <person name="Oehler D."/>
            <person name="Poehlein A."/>
            <person name="Leimbach A."/>
            <person name="Muller N."/>
            <person name="Daniel R."/>
            <person name="Gottschalk G."/>
            <person name="Schink B."/>
        </authorList>
    </citation>
    <scope>NUCLEOTIDE SEQUENCE [LARGE SCALE GENOMIC DNA]</scope>
    <source>
        <strain evidence="11">ATCC BAA-254 / DSM 26808 / PB</strain>
    </source>
</reference>
<dbReference type="GO" id="GO:0005886">
    <property type="term" value="C:plasma membrane"/>
    <property type="evidence" value="ECO:0007669"/>
    <property type="project" value="UniProtKB-SubCell"/>
</dbReference>
<keyword evidence="2" id="KW-1003">Cell membrane</keyword>
<dbReference type="AlphaFoldDB" id="K4LGV7"/>
<dbReference type="Pfam" id="PF12704">
    <property type="entry name" value="MacB_PCD"/>
    <property type="match status" value="1"/>
</dbReference>
<dbReference type="RefSeq" id="WP_015051116.1">
    <property type="nucleotide sequence ID" value="NC_018870.1"/>
</dbReference>
<feature type="domain" description="MacB-like periplasmic core" evidence="9">
    <location>
        <begin position="22"/>
        <end position="237"/>
    </location>
</feature>
<comment type="subcellular location">
    <subcellularLocation>
        <location evidence="1">Cell membrane</location>
        <topology evidence="1">Multi-pass membrane protein</topology>
    </subcellularLocation>
</comment>
<keyword evidence="3 7" id="KW-0812">Transmembrane</keyword>
<feature type="transmembrane region" description="Helical" evidence="7">
    <location>
        <begin position="274"/>
        <end position="302"/>
    </location>
</feature>
<evidence type="ECO:0000259" key="9">
    <source>
        <dbReference type="Pfam" id="PF12704"/>
    </source>
</evidence>
<dbReference type="PANTHER" id="PTHR30572:SF4">
    <property type="entry name" value="ABC TRANSPORTER PERMEASE YTRF"/>
    <property type="match status" value="1"/>
</dbReference>
<dbReference type="InterPro" id="IPR025857">
    <property type="entry name" value="MacB_PCD"/>
</dbReference>
<comment type="similarity">
    <text evidence="6">Belongs to the ABC-4 integral membrane protein family.</text>
</comment>
<evidence type="ECO:0000256" key="2">
    <source>
        <dbReference type="ARBA" id="ARBA00022475"/>
    </source>
</evidence>
<dbReference type="HOGENOM" id="CLU_000604_8_0_9"/>
<dbReference type="InterPro" id="IPR050250">
    <property type="entry name" value="Macrolide_Exporter_MacB"/>
</dbReference>
<sequence>MRAADMLQIVVENLLAHRLRAALTVLGIAIGIAAVIAVVAIGQGGQAVVISQLEATGSSRYFEISVDFARGEAPGPDTFNLQDAVLIKELSPAVEKMAALTYGSMIDVRLPHSRQKPLLSQLYGTMPDFTAAINLGVKTGRFLTGSDVAVHARVAVLDAAVAEELFPNGDPLGKKIFIQDVPATVVGVMETPPSSVMSTMNLKAVYVPITFAQEILNTRVIHSLCGVATSKADILQAISDSLKILEKRHPASTVKYTGTSMEEQLAIVEKVTSVLTLVVGAVAGIALLVGGVGVMNIMLVAVTERTREIGILMALGARRRDIMQQFLLEAVALCLVGGFIGMIVGAGGALLVALAANWPPLISVWTILLAFGFSALVGIFFGLYPASRAASLSPAEALRHL</sequence>
<keyword evidence="5 7" id="KW-0472">Membrane</keyword>
<feature type="transmembrane region" description="Helical" evidence="7">
    <location>
        <begin position="326"/>
        <end position="356"/>
    </location>
</feature>
<keyword evidence="11" id="KW-1185">Reference proteome</keyword>
<gene>
    <name evidence="10" type="primary">yknZ</name>
    <name evidence="10" type="ordered locus">Tph_c20470</name>
</gene>
<dbReference type="PANTHER" id="PTHR30572">
    <property type="entry name" value="MEMBRANE COMPONENT OF TRANSPORTER-RELATED"/>
    <property type="match status" value="1"/>
</dbReference>
<dbReference type="InterPro" id="IPR003838">
    <property type="entry name" value="ABC3_permease_C"/>
</dbReference>
<evidence type="ECO:0000256" key="3">
    <source>
        <dbReference type="ARBA" id="ARBA00022692"/>
    </source>
</evidence>
<evidence type="ECO:0000259" key="8">
    <source>
        <dbReference type="Pfam" id="PF02687"/>
    </source>
</evidence>
<dbReference type="eggNOG" id="COG0577">
    <property type="taxonomic scope" value="Bacteria"/>
</dbReference>
<proteinExistence type="inferred from homology"/>
<dbReference type="EMBL" id="CP003732">
    <property type="protein sequence ID" value="AFV12241.1"/>
    <property type="molecule type" value="Genomic_DNA"/>
</dbReference>
<evidence type="ECO:0000256" key="1">
    <source>
        <dbReference type="ARBA" id="ARBA00004651"/>
    </source>
</evidence>
<evidence type="ECO:0000313" key="11">
    <source>
        <dbReference type="Proteomes" id="UP000000467"/>
    </source>
</evidence>
<dbReference type="KEGG" id="tpz:Tph_c20470"/>
<evidence type="ECO:0000256" key="4">
    <source>
        <dbReference type="ARBA" id="ARBA00022989"/>
    </source>
</evidence>
<accession>K4LGV7</accession>
<feature type="transmembrane region" description="Helical" evidence="7">
    <location>
        <begin position="362"/>
        <end position="384"/>
    </location>
</feature>
<protein>
    <submittedName>
        <fullName evidence="10">ABC transporter permease protein YknZ</fullName>
    </submittedName>
</protein>
<name>K4LGV7_THEPS</name>
<evidence type="ECO:0000313" key="10">
    <source>
        <dbReference type="EMBL" id="AFV12241.1"/>
    </source>
</evidence>
<dbReference type="Pfam" id="PF02687">
    <property type="entry name" value="FtsX"/>
    <property type="match status" value="1"/>
</dbReference>
<feature type="transmembrane region" description="Helical" evidence="7">
    <location>
        <begin position="21"/>
        <end position="42"/>
    </location>
</feature>
<evidence type="ECO:0000256" key="6">
    <source>
        <dbReference type="ARBA" id="ARBA00038076"/>
    </source>
</evidence>
<dbReference type="GO" id="GO:0022857">
    <property type="term" value="F:transmembrane transporter activity"/>
    <property type="evidence" value="ECO:0007669"/>
    <property type="project" value="TreeGrafter"/>
</dbReference>
<feature type="domain" description="ABC3 transporter permease C-terminal" evidence="8">
    <location>
        <begin position="281"/>
        <end position="394"/>
    </location>
</feature>